<dbReference type="Proteomes" id="UP000255264">
    <property type="component" value="Unassembled WGS sequence"/>
</dbReference>
<sequence>MRIAPKLSLISSVLLFTACSSIAKDPVKHIDIYVMPYYDARDGRLEQININKDIDGLLLKNTQKDFEKAVEIIEKKADFVSPMTMFALSARAYDFGLRDAAVDWYYRGQNRLITALSVLNLPPQSVSDNTGFGQLVGQFVNPYAYCDLAKQRRAAQNAVDWTKAHPYAVLFLEQVPAKSTDRKAALAEAENTLQQRLAAQDKFFADSEKFAKWQKARQENFVNERFCW</sequence>
<feature type="chain" id="PRO_5016762525" description="Lipoprotein" evidence="1">
    <location>
        <begin position="24"/>
        <end position="228"/>
    </location>
</feature>
<dbReference type="AlphaFoldDB" id="A0A377IZW0"/>
<dbReference type="OrthoDB" id="3574559at2"/>
<accession>A0A377IZW0</accession>
<evidence type="ECO:0000313" key="2">
    <source>
        <dbReference type="EMBL" id="STO93796.1"/>
    </source>
</evidence>
<evidence type="ECO:0008006" key="4">
    <source>
        <dbReference type="Google" id="ProtNLM"/>
    </source>
</evidence>
<name>A0A377IZW0_9PAST</name>
<feature type="signal peptide" evidence="1">
    <location>
        <begin position="1"/>
        <end position="23"/>
    </location>
</feature>
<dbReference type="PROSITE" id="PS51257">
    <property type="entry name" value="PROKAR_LIPOPROTEIN"/>
    <property type="match status" value="1"/>
</dbReference>
<evidence type="ECO:0000313" key="3">
    <source>
        <dbReference type="Proteomes" id="UP000255264"/>
    </source>
</evidence>
<dbReference type="RefSeq" id="WP_115003408.1">
    <property type="nucleotide sequence ID" value="NZ_UGHS01000004.1"/>
</dbReference>
<protein>
    <recommendedName>
        <fullName evidence="4">Lipoprotein</fullName>
    </recommendedName>
</protein>
<proteinExistence type="predicted"/>
<reference evidence="2 3" key="1">
    <citation type="submission" date="2018-06" db="EMBL/GenBank/DDBJ databases">
        <authorList>
            <consortium name="Pathogen Informatics"/>
            <person name="Doyle S."/>
        </authorList>
    </citation>
    <scope>NUCLEOTIDE SEQUENCE [LARGE SCALE GENOMIC DNA]</scope>
    <source>
        <strain evidence="2 3">NCTC13335</strain>
    </source>
</reference>
<keyword evidence="3" id="KW-1185">Reference proteome</keyword>
<dbReference type="EMBL" id="UGHS01000004">
    <property type="protein sequence ID" value="STO93796.1"/>
    <property type="molecule type" value="Genomic_DNA"/>
</dbReference>
<gene>
    <name evidence="2" type="ORF">NCTC13335_01709</name>
</gene>
<evidence type="ECO:0000256" key="1">
    <source>
        <dbReference type="SAM" id="SignalP"/>
    </source>
</evidence>
<organism evidence="2 3">
    <name type="scientific">Haemophilus pittmaniae</name>
    <dbReference type="NCBI Taxonomy" id="249188"/>
    <lineage>
        <taxon>Bacteria</taxon>
        <taxon>Pseudomonadati</taxon>
        <taxon>Pseudomonadota</taxon>
        <taxon>Gammaproteobacteria</taxon>
        <taxon>Pasteurellales</taxon>
        <taxon>Pasteurellaceae</taxon>
        <taxon>Haemophilus</taxon>
    </lineage>
</organism>
<keyword evidence="1" id="KW-0732">Signal</keyword>